<keyword evidence="7 14" id="KW-0175">Coiled coil</keyword>
<dbReference type="PANTHER" id="PTHR19265:SF0">
    <property type="entry name" value="MEIOSIS-SPECIFIC NUCLEAR STRUCTURAL PROTEIN 1"/>
    <property type="match status" value="1"/>
</dbReference>
<organism evidence="16 17">
    <name type="scientific">Drosophila albomicans</name>
    <name type="common">Fruit fly</name>
    <dbReference type="NCBI Taxonomy" id="7291"/>
    <lineage>
        <taxon>Eukaryota</taxon>
        <taxon>Metazoa</taxon>
        <taxon>Ecdysozoa</taxon>
        <taxon>Arthropoda</taxon>
        <taxon>Hexapoda</taxon>
        <taxon>Insecta</taxon>
        <taxon>Pterygota</taxon>
        <taxon>Neoptera</taxon>
        <taxon>Endopterygota</taxon>
        <taxon>Diptera</taxon>
        <taxon>Brachycera</taxon>
        <taxon>Muscomorpha</taxon>
        <taxon>Ephydroidea</taxon>
        <taxon>Drosophilidae</taxon>
        <taxon>Drosophila</taxon>
    </lineage>
</organism>
<keyword evidence="10" id="KW-0539">Nucleus</keyword>
<comment type="function">
    <text evidence="13">Microtubule inner protein (MIP) part of the dynein-decorated doublet microtubules (DMTs) in cilia axoneme, which is required for motile cilia beating. May play a role in the control of meiotic division and germ cell differentiation through regulation of pairing and recombination during meiosis. Required for sperm flagella assembly. May play a role in the assembly and function of the outer dynein arm-docking complex (ODA-DC). ODA-DC mediates outer dynein arms (ODA) binding onto the axonemal doublet microtubules.</text>
</comment>
<feature type="coiled-coil region" evidence="14">
    <location>
        <begin position="301"/>
        <end position="340"/>
    </location>
</feature>
<feature type="domain" description="Trichohyalin-plectin-homology" evidence="15">
    <location>
        <begin position="94"/>
        <end position="443"/>
    </location>
</feature>
<dbReference type="OrthoDB" id="197839at2759"/>
<evidence type="ECO:0000256" key="1">
    <source>
        <dbReference type="ARBA" id="ARBA00004123"/>
    </source>
</evidence>
<comment type="similarity">
    <text evidence="3">Belongs to the MNS1 family.</text>
</comment>
<dbReference type="AlphaFoldDB" id="A0A9C6T8P4"/>
<name>A0A9C6T8P4_DROAB</name>
<evidence type="ECO:0000256" key="7">
    <source>
        <dbReference type="ARBA" id="ARBA00023054"/>
    </source>
</evidence>
<keyword evidence="11" id="KW-0469">Meiosis</keyword>
<evidence type="ECO:0000256" key="11">
    <source>
        <dbReference type="ARBA" id="ARBA00023254"/>
    </source>
</evidence>
<dbReference type="GeneID" id="127566059"/>
<dbReference type="Proteomes" id="UP000515160">
    <property type="component" value="Chromosome 2R"/>
</dbReference>
<evidence type="ECO:0000256" key="3">
    <source>
        <dbReference type="ARBA" id="ARBA00009158"/>
    </source>
</evidence>
<dbReference type="GO" id="GO:0031514">
    <property type="term" value="C:motile cilium"/>
    <property type="evidence" value="ECO:0007669"/>
    <property type="project" value="TreeGrafter"/>
</dbReference>
<evidence type="ECO:0000259" key="15">
    <source>
        <dbReference type="Pfam" id="PF13868"/>
    </source>
</evidence>
<evidence type="ECO:0000256" key="9">
    <source>
        <dbReference type="ARBA" id="ARBA00023212"/>
    </source>
</evidence>
<dbReference type="RefSeq" id="XP_051863508.1">
    <property type="nucleotide sequence ID" value="XM_052007548.1"/>
</dbReference>
<evidence type="ECO:0000256" key="2">
    <source>
        <dbReference type="ARBA" id="ARBA00004611"/>
    </source>
</evidence>
<keyword evidence="12" id="KW-0966">Cell projection</keyword>
<feature type="coiled-coil region" evidence="14">
    <location>
        <begin position="212"/>
        <end position="277"/>
    </location>
</feature>
<dbReference type="InterPro" id="IPR026504">
    <property type="entry name" value="MNS1"/>
</dbReference>
<evidence type="ECO:0000256" key="5">
    <source>
        <dbReference type="ARBA" id="ARBA00022490"/>
    </source>
</evidence>
<evidence type="ECO:0000256" key="4">
    <source>
        <dbReference type="ARBA" id="ARBA00014813"/>
    </source>
</evidence>
<keyword evidence="6" id="KW-0282">Flagellum</keyword>
<dbReference type="InterPro" id="IPR043597">
    <property type="entry name" value="TPH_dom"/>
</dbReference>
<dbReference type="GO" id="GO:0051321">
    <property type="term" value="P:meiotic cell cycle"/>
    <property type="evidence" value="ECO:0007669"/>
    <property type="project" value="UniProtKB-KW"/>
</dbReference>
<protein>
    <recommendedName>
        <fullName evidence="4">Meiosis-specific nuclear structural protein 1</fullName>
    </recommendedName>
</protein>
<keyword evidence="16" id="KW-1185">Reference proteome</keyword>
<evidence type="ECO:0000313" key="16">
    <source>
        <dbReference type="Proteomes" id="UP000515160"/>
    </source>
</evidence>
<dbReference type="GO" id="GO:0044782">
    <property type="term" value="P:cilium organization"/>
    <property type="evidence" value="ECO:0007669"/>
    <property type="project" value="TreeGrafter"/>
</dbReference>
<reference evidence="17" key="1">
    <citation type="submission" date="2025-08" db="UniProtKB">
        <authorList>
            <consortium name="RefSeq"/>
        </authorList>
    </citation>
    <scope>IDENTIFICATION</scope>
    <source>
        <strain evidence="17">15112-1751.03</strain>
        <tissue evidence="17">Whole Adult</tissue>
    </source>
</reference>
<dbReference type="PANTHER" id="PTHR19265">
    <property type="entry name" value="MEIOSIS-SPECIFIC NUCLEAR STRUCTURAL PROTEIN 1"/>
    <property type="match status" value="1"/>
</dbReference>
<evidence type="ECO:0000256" key="8">
    <source>
        <dbReference type="ARBA" id="ARBA00023069"/>
    </source>
</evidence>
<comment type="subcellular location">
    <subcellularLocation>
        <location evidence="2">Cytoplasm</location>
        <location evidence="2">Cytoskeleton</location>
        <location evidence="2">Flagellum axoneme</location>
    </subcellularLocation>
    <subcellularLocation>
        <location evidence="1">Nucleus</location>
    </subcellularLocation>
</comment>
<dbReference type="GO" id="GO:0005634">
    <property type="term" value="C:nucleus"/>
    <property type="evidence" value="ECO:0007669"/>
    <property type="project" value="UniProtKB-SubCell"/>
</dbReference>
<sequence length="464" mass="55048">METTVKALSNVRDQAPAIVITGRPKLSVSVDADLVSKNEKFFGTLMNETRLLDSVLSKENPQRQQAAQFETAMSDELKKLKQQQFVDRTRRQQLRNDCEELRILAEQLRLAAITKELDEHMVERHRNRQLAKDAKVKGNERAEAQRLQKLAQEQERELLKKQEQIRFRESLSSQIEQTQLRRKHQCVKTAAEREESIVIQRRIEEEDKAEQLQMLRIKQKNLQCHLEHMKQKHEYKEREKALSAEMAVKLEQEQAQRAQQKDEIEAARRAAQLKQEQISLKIGKQVQEIESVKRQRDNLLLDLLQAEYKAKDDERHRQQLEQEQLERLRARQELERYRACMRERSLEDARLRQQQIVERTQETVEIQEIEEIAKERTRRREHGALLLSMIEENNRKRAEAAAENVQFFDMKAKSEAELQHRIEEERLKMLSSVPAEVLQYLPKHALSQADRKRFNIRSKTEILQ</sequence>
<evidence type="ECO:0000256" key="13">
    <source>
        <dbReference type="ARBA" id="ARBA00046114"/>
    </source>
</evidence>
<dbReference type="Pfam" id="PF13868">
    <property type="entry name" value="TPH"/>
    <property type="match status" value="1"/>
</dbReference>
<keyword evidence="5" id="KW-0963">Cytoplasm</keyword>
<gene>
    <name evidence="17" type="primary">LOC127566059</name>
</gene>
<proteinExistence type="inferred from homology"/>
<evidence type="ECO:0000256" key="10">
    <source>
        <dbReference type="ARBA" id="ARBA00023242"/>
    </source>
</evidence>
<keyword evidence="9" id="KW-0206">Cytoskeleton</keyword>
<feature type="coiled-coil region" evidence="14">
    <location>
        <begin position="137"/>
        <end position="164"/>
    </location>
</feature>
<evidence type="ECO:0000256" key="6">
    <source>
        <dbReference type="ARBA" id="ARBA00022846"/>
    </source>
</evidence>
<evidence type="ECO:0000256" key="12">
    <source>
        <dbReference type="ARBA" id="ARBA00023273"/>
    </source>
</evidence>
<evidence type="ECO:0000313" key="17">
    <source>
        <dbReference type="RefSeq" id="XP_051863508.1"/>
    </source>
</evidence>
<keyword evidence="8" id="KW-0969">Cilium</keyword>
<evidence type="ECO:0000256" key="14">
    <source>
        <dbReference type="SAM" id="Coils"/>
    </source>
</evidence>
<accession>A0A9C6T8P4</accession>